<dbReference type="SUPFAM" id="SSF81383">
    <property type="entry name" value="F-box domain"/>
    <property type="match status" value="1"/>
</dbReference>
<dbReference type="Pfam" id="PF01344">
    <property type="entry name" value="Kelch_1"/>
    <property type="match status" value="1"/>
</dbReference>
<dbReference type="PANTHER" id="PTHR46407">
    <property type="entry name" value="OS02G0208700 PROTEIN"/>
    <property type="match status" value="1"/>
</dbReference>
<evidence type="ECO:0000313" key="3">
    <source>
        <dbReference type="Proteomes" id="UP001412067"/>
    </source>
</evidence>
<dbReference type="SUPFAM" id="SSF117281">
    <property type="entry name" value="Kelch motif"/>
    <property type="match status" value="1"/>
</dbReference>
<dbReference type="Proteomes" id="UP001412067">
    <property type="component" value="Unassembled WGS sequence"/>
</dbReference>
<dbReference type="Gene3D" id="2.120.10.80">
    <property type="entry name" value="Kelch-type beta propeller"/>
    <property type="match status" value="1"/>
</dbReference>
<dbReference type="Pfam" id="PF00646">
    <property type="entry name" value="F-box"/>
    <property type="match status" value="1"/>
</dbReference>
<protein>
    <submittedName>
        <fullName evidence="2">F-box/kelch-repeat protein</fullName>
    </submittedName>
</protein>
<dbReference type="Gene3D" id="1.20.1280.50">
    <property type="match status" value="1"/>
</dbReference>
<feature type="domain" description="F-box" evidence="1">
    <location>
        <begin position="6"/>
        <end position="42"/>
    </location>
</feature>
<accession>A0ABR2M1Y2</accession>
<organism evidence="2 3">
    <name type="scientific">Platanthera guangdongensis</name>
    <dbReference type="NCBI Taxonomy" id="2320717"/>
    <lineage>
        <taxon>Eukaryota</taxon>
        <taxon>Viridiplantae</taxon>
        <taxon>Streptophyta</taxon>
        <taxon>Embryophyta</taxon>
        <taxon>Tracheophyta</taxon>
        <taxon>Spermatophyta</taxon>
        <taxon>Magnoliopsida</taxon>
        <taxon>Liliopsida</taxon>
        <taxon>Asparagales</taxon>
        <taxon>Orchidaceae</taxon>
        <taxon>Orchidoideae</taxon>
        <taxon>Orchideae</taxon>
        <taxon>Orchidinae</taxon>
        <taxon>Platanthera</taxon>
    </lineage>
</organism>
<name>A0ABR2M1Y2_9ASPA</name>
<evidence type="ECO:0000259" key="1">
    <source>
        <dbReference type="Pfam" id="PF00646"/>
    </source>
</evidence>
<dbReference type="InterPro" id="IPR044595">
    <property type="entry name" value="KMD1-4"/>
</dbReference>
<dbReference type="EMBL" id="JBBWWR010000013">
    <property type="protein sequence ID" value="KAK8956469.1"/>
    <property type="molecule type" value="Genomic_DNA"/>
</dbReference>
<dbReference type="SMART" id="SM00612">
    <property type="entry name" value="Kelch"/>
    <property type="match status" value="2"/>
</dbReference>
<sequence>MKSLIPGLPEEIGMECLIRVPHDTFPLLRQVCRRWKKAVETPLYHLLRRSAASSRRLIIFSQAHPSPSNESSAAAAQKHPCSLPPFRLAALRPTTGEWAHLPPIPGLSRGLPLFSGLASAGTNLILVGGWDPETWAPSSAVYIFSFLSGSWRRGCPMPGPIRSFFACAAAPDGHVFVAGGHDEEKNALRSAMVYDVGSDDWTVLPEMAAERDECTGLFDVNENLFRVIGGYCTSMQGMFGESAEAFDVGERRWREAENAAVEDGECARTCAAGGDGRIYMYGRGRRSVVVKEGEGWREVAGVPENVRMASQMVACDRGLMIVVGSGSAGGSQAAYLLEMKQGEAAAWQRVEMPREYSGYVQSGCCIEI</sequence>
<dbReference type="PANTHER" id="PTHR46407:SF3">
    <property type="entry name" value="OS02G0208700 PROTEIN"/>
    <property type="match status" value="1"/>
</dbReference>
<dbReference type="CDD" id="cd22152">
    <property type="entry name" value="F-box_AtAFR-like"/>
    <property type="match status" value="1"/>
</dbReference>
<dbReference type="InterPro" id="IPR001810">
    <property type="entry name" value="F-box_dom"/>
</dbReference>
<proteinExistence type="predicted"/>
<dbReference type="InterPro" id="IPR036047">
    <property type="entry name" value="F-box-like_dom_sf"/>
</dbReference>
<gene>
    <name evidence="2" type="ORF">KSP40_PGU013794</name>
</gene>
<evidence type="ECO:0000313" key="2">
    <source>
        <dbReference type="EMBL" id="KAK8956469.1"/>
    </source>
</evidence>
<dbReference type="InterPro" id="IPR015915">
    <property type="entry name" value="Kelch-typ_b-propeller"/>
</dbReference>
<comment type="caution">
    <text evidence="2">The sequence shown here is derived from an EMBL/GenBank/DDBJ whole genome shotgun (WGS) entry which is preliminary data.</text>
</comment>
<dbReference type="InterPro" id="IPR006652">
    <property type="entry name" value="Kelch_1"/>
</dbReference>
<reference evidence="2 3" key="1">
    <citation type="journal article" date="2022" name="Nat. Plants">
        <title>Genomes of leafy and leafless Platanthera orchids illuminate the evolution of mycoheterotrophy.</title>
        <authorList>
            <person name="Li M.H."/>
            <person name="Liu K.W."/>
            <person name="Li Z."/>
            <person name="Lu H.C."/>
            <person name="Ye Q.L."/>
            <person name="Zhang D."/>
            <person name="Wang J.Y."/>
            <person name="Li Y.F."/>
            <person name="Zhong Z.M."/>
            <person name="Liu X."/>
            <person name="Yu X."/>
            <person name="Liu D.K."/>
            <person name="Tu X.D."/>
            <person name="Liu B."/>
            <person name="Hao Y."/>
            <person name="Liao X.Y."/>
            <person name="Jiang Y.T."/>
            <person name="Sun W.H."/>
            <person name="Chen J."/>
            <person name="Chen Y.Q."/>
            <person name="Ai Y."/>
            <person name="Zhai J.W."/>
            <person name="Wu S.S."/>
            <person name="Zhou Z."/>
            <person name="Hsiao Y.Y."/>
            <person name="Wu W.L."/>
            <person name="Chen Y.Y."/>
            <person name="Lin Y.F."/>
            <person name="Hsu J.L."/>
            <person name="Li C.Y."/>
            <person name="Wang Z.W."/>
            <person name="Zhao X."/>
            <person name="Zhong W.Y."/>
            <person name="Ma X.K."/>
            <person name="Ma L."/>
            <person name="Huang J."/>
            <person name="Chen G.Z."/>
            <person name="Huang M.Z."/>
            <person name="Huang L."/>
            <person name="Peng D.H."/>
            <person name="Luo Y.B."/>
            <person name="Zou S.Q."/>
            <person name="Chen S.P."/>
            <person name="Lan S."/>
            <person name="Tsai W.C."/>
            <person name="Van de Peer Y."/>
            <person name="Liu Z.J."/>
        </authorList>
    </citation>
    <scope>NUCLEOTIDE SEQUENCE [LARGE SCALE GENOMIC DNA]</scope>
    <source>
        <strain evidence="2">Lor288</strain>
    </source>
</reference>
<keyword evidence="3" id="KW-1185">Reference proteome</keyword>